<feature type="region of interest" description="Disordered" evidence="1">
    <location>
        <begin position="306"/>
        <end position="338"/>
    </location>
</feature>
<accession>A0A482IJZ6</accession>
<organism evidence="2 3">
    <name type="scientific">Erwinia phage Derbicus</name>
    <dbReference type="NCBI Taxonomy" id="2530027"/>
    <lineage>
        <taxon>Viruses</taxon>
        <taxon>Duplodnaviria</taxon>
        <taxon>Heunggongvirae</taxon>
        <taxon>Uroviricota</taxon>
        <taxon>Caudoviricetes</taxon>
        <taxon>Chimalliviridae</taxon>
        <taxon>Derbicusvirus</taxon>
        <taxon>Derbicusvirus derbicus</taxon>
    </lineage>
</organism>
<dbReference type="EMBL" id="MK514282">
    <property type="protein sequence ID" value="QBP07489.1"/>
    <property type="molecule type" value="Genomic_DNA"/>
</dbReference>
<sequence>MFARFKSIVAKHIAKAVGSPKFTYTVVLKANGVAVKAMKVHSITRRSEFVRTIGTTTFITILVPMSQLRLLLSNTYGNLTCTLGTFISGRLSKREVLYGVVQNAQDLDLSAPTKNLSQGDDMDFSVVTLELMSETVWNLRMVQHGLNIQRNDPLTVCRFLLARTTRAQDAQKGDTEALQYAEEPQTPYASIVVPDGTPFRGIFDYLQNRYGVYSQGLGVFNYQDIWFLFKPWNKARFQEDDYRLVIYALAADDMAQPEHTFRIDGKTYYVVVAGDTRLVDQRDQSALNEGTGYRVASVRALDGRTVDLSSDGPQSTTSDAFVSASNPTPHNSKMTNANFGQQKFTDSDKALRSEFARKGGRYLTVTWSNAMFGAVRPGMGVQYNYANDGGMFTKHGTIIGEIHHTALDGGGTAGEQYVSNAEILLWIAD</sequence>
<feature type="compositionally biased region" description="Polar residues" evidence="1">
    <location>
        <begin position="307"/>
        <end position="338"/>
    </location>
</feature>
<evidence type="ECO:0000313" key="3">
    <source>
        <dbReference type="Proteomes" id="UP000295398"/>
    </source>
</evidence>
<dbReference type="Proteomes" id="UP000295398">
    <property type="component" value="Segment"/>
</dbReference>
<keyword evidence="3" id="KW-1185">Reference proteome</keyword>
<reference evidence="2 3" key="1">
    <citation type="submission" date="2019-02" db="EMBL/GenBank/DDBJ databases">
        <authorList>
            <person name="Webb C.J."/>
            <person name="Sharma R."/>
            <person name="Berg J.A."/>
            <person name="Payne A.M."/>
            <person name="Fajardo C.P."/>
            <person name="Breakwell D.P."/>
            <person name="Hope S."/>
            <person name="Grose J.H."/>
        </authorList>
    </citation>
    <scope>NUCLEOTIDE SEQUENCE [LARGE SCALE GENOMIC DNA]</scope>
</reference>
<name>A0A482IJZ6_9CAUD</name>
<proteinExistence type="predicted"/>
<evidence type="ECO:0000256" key="1">
    <source>
        <dbReference type="SAM" id="MobiDB-lite"/>
    </source>
</evidence>
<gene>
    <name evidence="2" type="ORF">DERBICUS_63</name>
</gene>
<evidence type="ECO:0000313" key="2">
    <source>
        <dbReference type="EMBL" id="QBP07489.1"/>
    </source>
</evidence>
<protein>
    <submittedName>
        <fullName evidence="2">Putative virion structural protein</fullName>
    </submittedName>
</protein>